<gene>
    <name evidence="6" type="primary">rsmG</name>
    <name evidence="7" type="ORF">CDV28_10771</name>
</gene>
<feature type="binding site" evidence="6">
    <location>
        <begin position="132"/>
        <end position="133"/>
    </location>
    <ligand>
        <name>S-adenosyl-L-methionine</name>
        <dbReference type="ChEBI" id="CHEBI:59789"/>
    </ligand>
</feature>
<evidence type="ECO:0000256" key="2">
    <source>
        <dbReference type="ARBA" id="ARBA00022552"/>
    </source>
</evidence>
<dbReference type="HAMAP" id="MF_00074">
    <property type="entry name" value="16SrRNA_methyltr_G"/>
    <property type="match status" value="1"/>
</dbReference>
<evidence type="ECO:0000313" key="8">
    <source>
        <dbReference type="Proteomes" id="UP000316238"/>
    </source>
</evidence>
<dbReference type="GO" id="GO:0070043">
    <property type="term" value="F:rRNA (guanine-N7-)-methyltransferase activity"/>
    <property type="evidence" value="ECO:0007669"/>
    <property type="project" value="UniProtKB-UniRule"/>
</dbReference>
<dbReference type="SUPFAM" id="SSF53335">
    <property type="entry name" value="S-adenosyl-L-methionine-dependent methyltransferases"/>
    <property type="match status" value="1"/>
</dbReference>
<dbReference type="PANTHER" id="PTHR31760:SF0">
    <property type="entry name" value="S-ADENOSYL-L-METHIONINE-DEPENDENT METHYLTRANSFERASES SUPERFAMILY PROTEIN"/>
    <property type="match status" value="1"/>
</dbReference>
<dbReference type="NCBIfam" id="TIGR00138">
    <property type="entry name" value="rsmG_gidB"/>
    <property type="match status" value="1"/>
</dbReference>
<sequence>MCDYKQLLTGVNRLGIRLEEHAVERLLIYCSELRKWNRKINLIARDTSAAEIMEKHFLDSLILLPLLDRHGSEGAHLLDVGSGAGFPGLVLAAVRPELCVTLLEPRQKRTAFLRHIARTLKLTNVSVREERLEPSKALPEAFTFITSRAVAAPDIFLPLIEQTAGPETLVILMLAAEERQTWNVDRWQTVDSLKCSLPFSGHPRLLTALRKQP</sequence>
<comment type="function">
    <text evidence="6">Specifically methylates the N7 position of a guanine in 16S rRNA.</text>
</comment>
<evidence type="ECO:0000313" key="7">
    <source>
        <dbReference type="EMBL" id="TAA75424.1"/>
    </source>
</evidence>
<proteinExistence type="inferred from homology"/>
<feature type="binding site" evidence="6">
    <location>
        <position position="148"/>
    </location>
    <ligand>
        <name>S-adenosyl-L-methionine</name>
        <dbReference type="ChEBI" id="CHEBI:59789"/>
    </ligand>
</feature>
<dbReference type="Proteomes" id="UP000316238">
    <property type="component" value="Unassembled WGS sequence"/>
</dbReference>
<dbReference type="Gene3D" id="3.40.50.150">
    <property type="entry name" value="Vaccinia Virus protein VP39"/>
    <property type="match status" value="1"/>
</dbReference>
<evidence type="ECO:0000256" key="4">
    <source>
        <dbReference type="ARBA" id="ARBA00022679"/>
    </source>
</evidence>
<keyword evidence="3 6" id="KW-0489">Methyltransferase</keyword>
<comment type="similarity">
    <text evidence="6">Belongs to the methyltransferase superfamily. RNA methyltransferase RsmG family.</text>
</comment>
<dbReference type="Pfam" id="PF02527">
    <property type="entry name" value="GidB"/>
    <property type="match status" value="1"/>
</dbReference>
<dbReference type="InterPro" id="IPR003682">
    <property type="entry name" value="rRNA_ssu_MeTfrase_G"/>
</dbReference>
<dbReference type="EC" id="2.1.1.-" evidence="6"/>
<organism evidence="7 8">
    <name type="scientific">Candidatus Electronema aureum</name>
    <dbReference type="NCBI Taxonomy" id="2005002"/>
    <lineage>
        <taxon>Bacteria</taxon>
        <taxon>Pseudomonadati</taxon>
        <taxon>Thermodesulfobacteriota</taxon>
        <taxon>Desulfobulbia</taxon>
        <taxon>Desulfobulbales</taxon>
        <taxon>Desulfobulbaceae</taxon>
        <taxon>Candidatus Electronema</taxon>
    </lineage>
</organism>
<keyword evidence="5 6" id="KW-0949">S-adenosyl-L-methionine</keyword>
<keyword evidence="1 6" id="KW-0963">Cytoplasm</keyword>
<keyword evidence="2 6" id="KW-0698">rRNA processing</keyword>
<dbReference type="AlphaFoldDB" id="A0A521G327"/>
<evidence type="ECO:0000256" key="3">
    <source>
        <dbReference type="ARBA" id="ARBA00022603"/>
    </source>
</evidence>
<feature type="binding site" evidence="6">
    <location>
        <position position="86"/>
    </location>
    <ligand>
        <name>S-adenosyl-L-methionine</name>
        <dbReference type="ChEBI" id="CHEBI:59789"/>
    </ligand>
</feature>
<name>A0A521G327_9BACT</name>
<evidence type="ECO:0000256" key="6">
    <source>
        <dbReference type="HAMAP-Rule" id="MF_00074"/>
    </source>
</evidence>
<comment type="subcellular location">
    <subcellularLocation>
        <location evidence="6">Cytoplasm</location>
    </subcellularLocation>
</comment>
<dbReference type="EMBL" id="NQJD01000007">
    <property type="protein sequence ID" value="TAA75424.1"/>
    <property type="molecule type" value="Genomic_DNA"/>
</dbReference>
<comment type="caution">
    <text evidence="6">Lacks conserved residue(s) required for the propagation of feature annotation.</text>
</comment>
<dbReference type="PANTHER" id="PTHR31760">
    <property type="entry name" value="S-ADENOSYL-L-METHIONINE-DEPENDENT METHYLTRANSFERASES SUPERFAMILY PROTEIN"/>
    <property type="match status" value="1"/>
</dbReference>
<evidence type="ECO:0000256" key="5">
    <source>
        <dbReference type="ARBA" id="ARBA00022691"/>
    </source>
</evidence>
<protein>
    <recommendedName>
        <fullName evidence="6">Ribosomal RNA small subunit methyltransferase G</fullName>
        <ecNumber evidence="6">2.1.1.-</ecNumber>
    </recommendedName>
    <alternativeName>
        <fullName evidence="6">16S rRNA 7-methylguanosine methyltransferase</fullName>
        <shortName evidence="6">16S rRNA m7G methyltransferase</shortName>
    </alternativeName>
</protein>
<feature type="binding site" evidence="6">
    <location>
        <position position="81"/>
    </location>
    <ligand>
        <name>S-adenosyl-L-methionine</name>
        <dbReference type="ChEBI" id="CHEBI:59789"/>
    </ligand>
</feature>
<reference evidence="7" key="1">
    <citation type="submission" date="2017-07" db="EMBL/GenBank/DDBJ databases">
        <title>The cable genome - Insights into the physiology and evolution of filamentous bacteria capable of sulfide oxidation via long distance electron transfer.</title>
        <authorList>
            <person name="Thorup C."/>
            <person name="Bjerg J.T."/>
            <person name="Schreiber L."/>
            <person name="Nielsen L.P."/>
            <person name="Kjeldsen K.U."/>
            <person name="Boesen T."/>
            <person name="Boggild A."/>
            <person name="Meysman F."/>
            <person name="Geelhoed J."/>
            <person name="Schramm A."/>
        </authorList>
    </citation>
    <scope>NUCLEOTIDE SEQUENCE [LARGE SCALE GENOMIC DNA]</scope>
    <source>
        <strain evidence="7">GS</strain>
    </source>
</reference>
<evidence type="ECO:0000256" key="1">
    <source>
        <dbReference type="ARBA" id="ARBA00022490"/>
    </source>
</evidence>
<dbReference type="CDD" id="cd02440">
    <property type="entry name" value="AdoMet_MTases"/>
    <property type="match status" value="1"/>
</dbReference>
<dbReference type="GO" id="GO:0005829">
    <property type="term" value="C:cytosol"/>
    <property type="evidence" value="ECO:0007669"/>
    <property type="project" value="TreeGrafter"/>
</dbReference>
<dbReference type="InterPro" id="IPR029063">
    <property type="entry name" value="SAM-dependent_MTases_sf"/>
</dbReference>
<keyword evidence="4 6" id="KW-0808">Transferase</keyword>
<accession>A0A521G327</accession>
<keyword evidence="8" id="KW-1185">Reference proteome</keyword>
<comment type="caution">
    <text evidence="7">The sequence shown here is derived from an EMBL/GenBank/DDBJ whole genome shotgun (WGS) entry which is preliminary data.</text>
</comment>